<evidence type="ECO:0000256" key="2">
    <source>
        <dbReference type="SAM" id="SignalP"/>
    </source>
</evidence>
<feature type="chain" id="PRO_5001514237" evidence="2">
    <location>
        <begin position="21"/>
        <end position="375"/>
    </location>
</feature>
<name>A0A023EQY8_AEDAL</name>
<dbReference type="VEuPathDB" id="VectorBase:AALC636_014684"/>
<organism evidence="4">
    <name type="scientific">Aedes albopictus</name>
    <name type="common">Asian tiger mosquito</name>
    <name type="synonym">Stegomyia albopicta</name>
    <dbReference type="NCBI Taxonomy" id="7160"/>
    <lineage>
        <taxon>Eukaryota</taxon>
        <taxon>Metazoa</taxon>
        <taxon>Ecdysozoa</taxon>
        <taxon>Arthropoda</taxon>
        <taxon>Hexapoda</taxon>
        <taxon>Insecta</taxon>
        <taxon>Pterygota</taxon>
        <taxon>Neoptera</taxon>
        <taxon>Endopterygota</taxon>
        <taxon>Diptera</taxon>
        <taxon>Nematocera</taxon>
        <taxon>Culicoidea</taxon>
        <taxon>Culicidae</taxon>
        <taxon>Culicinae</taxon>
        <taxon>Aedini</taxon>
        <taxon>Aedes</taxon>
        <taxon>Stegomyia</taxon>
    </lineage>
</organism>
<protein>
    <submittedName>
        <fullName evidence="4">Putative secreted protein</fullName>
    </submittedName>
</protein>
<feature type="signal peptide" evidence="2">
    <location>
        <begin position="1"/>
        <end position="20"/>
    </location>
</feature>
<dbReference type="Pfam" id="PF11703">
    <property type="entry name" value="UPF0506"/>
    <property type="match status" value="1"/>
</dbReference>
<dbReference type="VEuPathDB" id="VectorBase:AALF018130"/>
<reference evidence="4" key="1">
    <citation type="journal article" date="2014" name="PLoS Negl. Trop. Dis.">
        <title>Identification and characterization of seminal fluid proteins in the Asian tiger mosquito, Aedes albopictus.</title>
        <authorList>
            <person name="Boes K.E."/>
            <person name="Ribeiro J.M."/>
            <person name="Wong A."/>
            <person name="Harrington L.C."/>
            <person name="Wolfner M.F."/>
            <person name="Sirot L.K."/>
        </authorList>
    </citation>
    <scope>NUCLEOTIDE SEQUENCE</scope>
    <source>
        <tissue evidence="4">Reproductive organs</tissue>
    </source>
</reference>
<keyword evidence="2" id="KW-0732">Signal</keyword>
<evidence type="ECO:0000256" key="1">
    <source>
        <dbReference type="SAM" id="MobiDB-lite"/>
    </source>
</evidence>
<sequence>MKQLILLLVVAAALVDYSQAQGNRKCAANGEYCLTHSECCSGSCLSFSYKCVPVPPGASVGTVFVPAPPAIETDNRFGGGDDGGASITQKTCAKNGEYCLTHAECCSGSCLSFSYKCVPTQPGTSSVQQQPQRPQRPQSPPPTQASGATNSIESSTIDLGNRVGENEQPGTSTTATQTTARPPAKCAAVGEYCLTAADCCSRSCLSFSYKCVQNYDLGTQQLTSSGIPVQLPAGGSSLNTIDTANRFGGSERQCLANGHACFYGQECCSGACFRSFCATQITLGIPESFLTRPSVVNGPYVPVNNLDDLITRFGGGSDANAAVQDSSASASLKRANIGGGRNEAQKQCAVVGEGCSRQEDCCSMRCHSYRRKCVT</sequence>
<feature type="domain" description="UPF0506" evidence="3">
    <location>
        <begin position="246"/>
        <end position="277"/>
    </location>
</feature>
<proteinExistence type="evidence at transcript level"/>
<evidence type="ECO:0000259" key="3">
    <source>
        <dbReference type="Pfam" id="PF11703"/>
    </source>
</evidence>
<accession>A0A023EQY8</accession>
<feature type="region of interest" description="Disordered" evidence="1">
    <location>
        <begin position="124"/>
        <end position="150"/>
    </location>
</feature>
<dbReference type="AlphaFoldDB" id="A0A023EQY8"/>
<dbReference type="InterPro" id="IPR021712">
    <property type="entry name" value="UPF0506"/>
</dbReference>
<dbReference type="EMBL" id="GAPW01002048">
    <property type="protein sequence ID" value="JAC11550.1"/>
    <property type="molecule type" value="mRNA"/>
</dbReference>
<dbReference type="VEuPathDB" id="VectorBase:AALFPA_041395"/>
<evidence type="ECO:0000313" key="4">
    <source>
        <dbReference type="EMBL" id="JAC11550.1"/>
    </source>
</evidence>